<proteinExistence type="predicted"/>
<dbReference type="PANTHER" id="PTHR46601:SF1">
    <property type="entry name" value="ADF-H DOMAIN-CONTAINING PROTEIN"/>
    <property type="match status" value="1"/>
</dbReference>
<dbReference type="OrthoDB" id="6775260at2759"/>
<reference evidence="2" key="1">
    <citation type="submission" date="2022-01" db="EMBL/GenBank/DDBJ databases">
        <authorList>
            <person name="King R."/>
        </authorList>
    </citation>
    <scope>NUCLEOTIDE SEQUENCE</scope>
</reference>
<protein>
    <submittedName>
        <fullName evidence="2">Uncharacterized protein</fullName>
    </submittedName>
</protein>
<organism evidence="2 3">
    <name type="scientific">Psylliodes chrysocephalus</name>
    <dbReference type="NCBI Taxonomy" id="3402493"/>
    <lineage>
        <taxon>Eukaryota</taxon>
        <taxon>Metazoa</taxon>
        <taxon>Ecdysozoa</taxon>
        <taxon>Arthropoda</taxon>
        <taxon>Hexapoda</taxon>
        <taxon>Insecta</taxon>
        <taxon>Pterygota</taxon>
        <taxon>Neoptera</taxon>
        <taxon>Endopterygota</taxon>
        <taxon>Coleoptera</taxon>
        <taxon>Polyphaga</taxon>
        <taxon>Cucujiformia</taxon>
        <taxon>Chrysomeloidea</taxon>
        <taxon>Chrysomelidae</taxon>
        <taxon>Galerucinae</taxon>
        <taxon>Alticini</taxon>
        <taxon>Psylliodes</taxon>
    </lineage>
</organism>
<name>A0A9P0G8P3_9CUCU</name>
<dbReference type="Proteomes" id="UP001153636">
    <property type="component" value="Chromosome 10"/>
</dbReference>
<evidence type="ECO:0000313" key="3">
    <source>
        <dbReference type="Proteomes" id="UP001153636"/>
    </source>
</evidence>
<accession>A0A9P0G8P3</accession>
<gene>
    <name evidence="2" type="ORF">PSYICH_LOCUS1556</name>
</gene>
<keyword evidence="3" id="KW-1185">Reference proteome</keyword>
<dbReference type="AlphaFoldDB" id="A0A9P0G8P3"/>
<evidence type="ECO:0000256" key="1">
    <source>
        <dbReference type="SAM" id="MobiDB-lite"/>
    </source>
</evidence>
<evidence type="ECO:0000313" key="2">
    <source>
        <dbReference type="EMBL" id="CAH1100762.1"/>
    </source>
</evidence>
<feature type="region of interest" description="Disordered" evidence="1">
    <location>
        <begin position="171"/>
        <end position="193"/>
    </location>
</feature>
<dbReference type="EMBL" id="OV651822">
    <property type="protein sequence ID" value="CAH1100762.1"/>
    <property type="molecule type" value="Genomic_DNA"/>
</dbReference>
<dbReference type="PANTHER" id="PTHR46601">
    <property type="entry name" value="ULP_PROTEASE DOMAIN-CONTAINING PROTEIN"/>
    <property type="match status" value="1"/>
</dbReference>
<sequence length="193" mass="21470">MDFSTKYGCKYAAEVQSAHFGLTRLQISLHTVVFYYRCPFINSVKHVSCCSLSKNLRYDPAAICANLIPIFKLLKEKVMNLRKVQCLSNGPKNQYKNKKMVYLISNFVAKILIMSSLSWHLSESGHGKCAPDRIGSVVKRTADKIVALGQDVEFIIGTPISKGKTYANPEPADLCISQNTDEDRDDSIADSGL</sequence>